<sequence length="1124" mass="122463">MKDEAFLHQNTLIKVLLVSLSLLGFTGCSDDDDDTLTCELPQIPNDTMEACVDPEPEPPYAVDIFLKGEFSGWGAEEAYQFGFEGDAYYLHNVEMVMGVPQFKVADANWTLETTFTADLENLTEVSPGQTYELLTGEGAANMAMVLTESGIYDFKLEVGEDPLRPNFSFSQDMPPLEYDIYLRGGFNGWATDNPLKYVGNNRYQATLQIAPGNHEFKIASADWSSEWVLDEDESVVAELDTPYTMYPGGPNSSFFVTETGYYRFTVDATDIAAPVFAVTESDGEDGVDINPHEGHEIRQELTFATYDDDTETVTFSAEIADADYRQYAQSTSQSLRDPGPQYVLYQEQQGKPKVRSGNLAFDALFALSVHETAQNSVDEIRDDTYNGGEAIPCECFETGAKWHWVWTRDLSYASHLGLAMLDPSRVRNSLEFKLSGYRDGVSKPADAAGDSSGLQIIQDTGSGGSWPISTDRVTWAFGATKALQTLSAEQRAAFVVRAYPALVNTIENDRIAAFDTRDGLYQGEQSFLDWREQSYASWIVNDIASLGSSKALSTNVAHYQALMLTSQLAQESGDADAAARYQTWAEQLRTAINTRFWLAEAGLYSSLTAGHQNMAPLHKFDWLGQSLAVITGIADDDRAASVMANYPHGDMGAPVIFPQQPDVAVYHNRAIWPFVTAYGLHAAIETGNTKVADAAYDTLMRAASLNLSNMENLEWLSMQPNLLDFDNPGLSGPVINSTRQLWSVGAYVGMVIEGVFGVSTTDDGISLNPFVTSALHRNMFAESSEVSLSGLSLQGKSLSVTLILPETAAEADGSYQVEGVTLNGDESTQAIAWEALTDTNTLVITLGELSNTDSNLTAVTAAPLSTSDPAVFAPLEPVIDRVFQNEDSFLTVEFSDTRNQGELAYHLYRNGELAIENVVPGVVTDNQLPVSGQGYCYSIEAVYTASGNRSHHSVPVCYDTAQEISVASANVTSNIDVSQADEVIGEAHLADWGATSDSLVISNVVIDADGSFDIQLKYHNNYNAINLGITNGNKWIKVFDSEQNLVAEGLIQMPHALTVEGAKPLVYSTPLNAPLSTGTYRIEVMDFFNMSYMASNETFSGNGGGNGPINRVDIAAVRIQPAIN</sequence>
<dbReference type="RefSeq" id="WP_345340749.1">
    <property type="nucleotide sequence ID" value="NZ_BAABLI010000016.1"/>
</dbReference>
<dbReference type="InterPro" id="IPR013783">
    <property type="entry name" value="Ig-like_fold"/>
</dbReference>
<comment type="caution">
    <text evidence="2">The sequence shown here is derived from an EMBL/GenBank/DDBJ whole genome shotgun (WGS) entry which is preliminary data.</text>
</comment>
<protein>
    <submittedName>
        <fullName evidence="2">Esterase</fullName>
    </submittedName>
</protein>
<feature type="domain" description="Mannosylglycerate hydrolase MGH1-like glycoside hydrolase" evidence="1">
    <location>
        <begin position="405"/>
        <end position="704"/>
    </location>
</feature>
<dbReference type="Gene3D" id="1.50.10.10">
    <property type="match status" value="1"/>
</dbReference>
<dbReference type="InterPro" id="IPR054491">
    <property type="entry name" value="MGH1-like_GH"/>
</dbReference>
<dbReference type="InterPro" id="IPR014756">
    <property type="entry name" value="Ig_E-set"/>
</dbReference>
<accession>A0ABW4XKU2</accession>
<evidence type="ECO:0000259" key="1">
    <source>
        <dbReference type="Pfam" id="PF22422"/>
    </source>
</evidence>
<dbReference type="InterPro" id="IPR008928">
    <property type="entry name" value="6-hairpin_glycosidase_sf"/>
</dbReference>
<proteinExistence type="predicted"/>
<gene>
    <name evidence="2" type="ORF">ACFSJ3_07645</name>
</gene>
<dbReference type="SUPFAM" id="SSF48208">
    <property type="entry name" value="Six-hairpin glycosidases"/>
    <property type="match status" value="1"/>
</dbReference>
<evidence type="ECO:0000313" key="3">
    <source>
        <dbReference type="Proteomes" id="UP001597380"/>
    </source>
</evidence>
<dbReference type="SUPFAM" id="SSF81296">
    <property type="entry name" value="E set domains"/>
    <property type="match status" value="1"/>
</dbReference>
<dbReference type="CDD" id="cd02861">
    <property type="entry name" value="E_set_pullulanase_like"/>
    <property type="match status" value="1"/>
</dbReference>
<dbReference type="Pfam" id="PF22422">
    <property type="entry name" value="MGH1-like_GH"/>
    <property type="match status" value="1"/>
</dbReference>
<dbReference type="PROSITE" id="PS51257">
    <property type="entry name" value="PROKAR_LIPOPROTEIN"/>
    <property type="match status" value="1"/>
</dbReference>
<evidence type="ECO:0000313" key="2">
    <source>
        <dbReference type="EMBL" id="MFD2095855.1"/>
    </source>
</evidence>
<organism evidence="2 3">
    <name type="scientific">Corallincola platygyrae</name>
    <dbReference type="NCBI Taxonomy" id="1193278"/>
    <lineage>
        <taxon>Bacteria</taxon>
        <taxon>Pseudomonadati</taxon>
        <taxon>Pseudomonadota</taxon>
        <taxon>Gammaproteobacteria</taxon>
        <taxon>Alteromonadales</taxon>
        <taxon>Psychromonadaceae</taxon>
        <taxon>Corallincola</taxon>
    </lineage>
</organism>
<dbReference type="Proteomes" id="UP001597380">
    <property type="component" value="Unassembled WGS sequence"/>
</dbReference>
<dbReference type="EMBL" id="JBHUHT010000010">
    <property type="protein sequence ID" value="MFD2095855.1"/>
    <property type="molecule type" value="Genomic_DNA"/>
</dbReference>
<keyword evidence="3" id="KW-1185">Reference proteome</keyword>
<dbReference type="Gene3D" id="2.60.40.10">
    <property type="entry name" value="Immunoglobulins"/>
    <property type="match status" value="1"/>
</dbReference>
<name>A0ABW4XKU2_9GAMM</name>
<reference evidence="3" key="1">
    <citation type="journal article" date="2019" name="Int. J. Syst. Evol. Microbiol.">
        <title>The Global Catalogue of Microorganisms (GCM) 10K type strain sequencing project: providing services to taxonomists for standard genome sequencing and annotation.</title>
        <authorList>
            <consortium name="The Broad Institute Genomics Platform"/>
            <consortium name="The Broad Institute Genome Sequencing Center for Infectious Disease"/>
            <person name="Wu L."/>
            <person name="Ma J."/>
        </authorList>
    </citation>
    <scope>NUCLEOTIDE SEQUENCE [LARGE SCALE GENOMIC DNA]</scope>
    <source>
        <strain evidence="3">CGMCC 1.10992</strain>
    </source>
</reference>
<dbReference type="InterPro" id="IPR012341">
    <property type="entry name" value="6hp_glycosidase-like_sf"/>
</dbReference>